<reference evidence="1 2" key="1">
    <citation type="journal article" date="2020" name="Microb. Genom.">
        <title>Genetic diversity of clinical and environmental Mucorales isolates obtained from an investigation of mucormycosis cases among solid organ transplant recipients.</title>
        <authorList>
            <person name="Nguyen M.H."/>
            <person name="Kaul D."/>
            <person name="Muto C."/>
            <person name="Cheng S.J."/>
            <person name="Richter R.A."/>
            <person name="Bruno V.M."/>
            <person name="Liu G."/>
            <person name="Beyhan S."/>
            <person name="Sundermann A.J."/>
            <person name="Mounaud S."/>
            <person name="Pasculle A.W."/>
            <person name="Nierman W.C."/>
            <person name="Driscoll E."/>
            <person name="Cumbie R."/>
            <person name="Clancy C.J."/>
            <person name="Dupont C.L."/>
        </authorList>
    </citation>
    <scope>NUCLEOTIDE SEQUENCE [LARGE SCALE GENOMIC DNA]</scope>
    <source>
        <strain evidence="1 2">GL24</strain>
    </source>
</reference>
<proteinExistence type="predicted"/>
<sequence>MIATANAFRPSTAPMVAPVSVSGATSTPANAAVSDDNAYENVITIPVLMPIRPAAARSLEVATKALP</sequence>
<evidence type="ECO:0000313" key="2">
    <source>
        <dbReference type="Proteomes" id="UP000740926"/>
    </source>
</evidence>
<accession>A0A9P6XMP3</accession>
<comment type="caution">
    <text evidence="1">The sequence shown here is derived from an EMBL/GenBank/DDBJ whole genome shotgun (WGS) entry which is preliminary data.</text>
</comment>
<dbReference type="Proteomes" id="UP000740926">
    <property type="component" value="Unassembled WGS sequence"/>
</dbReference>
<dbReference type="AlphaFoldDB" id="A0A9P6XMP3"/>
<dbReference type="EMBL" id="JAANIU010018601">
    <property type="protein sequence ID" value="KAG1525206.1"/>
    <property type="molecule type" value="Genomic_DNA"/>
</dbReference>
<keyword evidence="2" id="KW-1185">Reference proteome</keyword>
<protein>
    <submittedName>
        <fullName evidence="1">Uncharacterized protein</fullName>
    </submittedName>
</protein>
<evidence type="ECO:0000313" key="1">
    <source>
        <dbReference type="EMBL" id="KAG1525206.1"/>
    </source>
</evidence>
<gene>
    <name evidence="1" type="ORF">G6F50_018470</name>
</gene>
<name>A0A9P6XMP3_9FUNG</name>
<organism evidence="1 2">
    <name type="scientific">Rhizopus delemar</name>
    <dbReference type="NCBI Taxonomy" id="936053"/>
    <lineage>
        <taxon>Eukaryota</taxon>
        <taxon>Fungi</taxon>
        <taxon>Fungi incertae sedis</taxon>
        <taxon>Mucoromycota</taxon>
        <taxon>Mucoromycotina</taxon>
        <taxon>Mucoromycetes</taxon>
        <taxon>Mucorales</taxon>
        <taxon>Mucorineae</taxon>
        <taxon>Rhizopodaceae</taxon>
        <taxon>Rhizopus</taxon>
    </lineage>
</organism>